<proteinExistence type="predicted"/>
<organism evidence="1">
    <name type="scientific">Acidianus two-tailed phage variant 1</name>
    <dbReference type="NCBI Taxonomy" id="1898550"/>
    <lineage>
        <taxon>Viruses</taxon>
        <taxon>Viruses incertae sedis</taxon>
        <taxon>Bicaudaviridae</taxon>
        <taxon>Bicaudavirus</taxon>
        <taxon>Acidianus two-tailed virus</taxon>
    </lineage>
</organism>
<sequence>MKGMVRILNFFEINENASDQENIISAPYDVYIPLMREKYEQIKLGRYDKTEYPENFPQQYRTGRGIAYFSEMVYEAFRGGLFNQFIVEGQQGAGKSSFALWVARAIYGNWHDALKHVVIDPFQLRQIILVAEANSITIPLIVVDDAGLFFSKGLAYRRQTGRMQTIQRLLQVIRTAVSNIILTTPNEEELSGIVIRQPKQYKIIIEKQNELVSKARVYEEEIQPLRGKKITRRLKLRDDIEKNLRTPLDFLEVAQNAHEVNLPRHIDDTAYQIYMKLRGLYTAIALRTS</sequence>
<dbReference type="EMBL" id="KX607102">
    <property type="protein sequence ID" value="AON96531.1"/>
    <property type="molecule type" value="Genomic_DNA"/>
</dbReference>
<dbReference type="InterPro" id="IPR027417">
    <property type="entry name" value="P-loop_NTPase"/>
</dbReference>
<name>A0A1C9EGB2_ATV</name>
<evidence type="ECO:0000313" key="1">
    <source>
        <dbReference type="EMBL" id="AON96531.1"/>
    </source>
</evidence>
<reference evidence="1" key="1">
    <citation type="submission" date="2016-07" db="EMBL/GenBank/DDBJ databases">
        <authorList>
            <person name="Vestergaard G."/>
            <person name="Garrett R.A."/>
        </authorList>
    </citation>
    <scope>NUCLEOTIDE SEQUENCE [LARGE SCALE GENOMIC DNA]</scope>
    <source>
        <strain evidence="1">ATV.v1</strain>
    </source>
</reference>
<accession>A0A1C9EGB2</accession>
<protein>
    <submittedName>
        <fullName evidence="1">Putative ATPase domain archaeal protein</fullName>
    </submittedName>
</protein>
<dbReference type="SUPFAM" id="SSF52540">
    <property type="entry name" value="P-loop containing nucleoside triphosphate hydrolases"/>
    <property type="match status" value="1"/>
</dbReference>
<dbReference type="Proteomes" id="UP000225139">
    <property type="component" value="Segment"/>
</dbReference>